<keyword evidence="3" id="KW-1185">Reference proteome</keyword>
<evidence type="ECO:0000313" key="2">
    <source>
        <dbReference type="EMBL" id="KAF4628797.1"/>
    </source>
</evidence>
<evidence type="ECO:0000256" key="1">
    <source>
        <dbReference type="SAM" id="MobiDB-lite"/>
    </source>
</evidence>
<organism evidence="2 3">
    <name type="scientific">Cudoniella acicularis</name>
    <dbReference type="NCBI Taxonomy" id="354080"/>
    <lineage>
        <taxon>Eukaryota</taxon>
        <taxon>Fungi</taxon>
        <taxon>Dikarya</taxon>
        <taxon>Ascomycota</taxon>
        <taxon>Pezizomycotina</taxon>
        <taxon>Leotiomycetes</taxon>
        <taxon>Helotiales</taxon>
        <taxon>Tricladiaceae</taxon>
        <taxon>Cudoniella</taxon>
    </lineage>
</organism>
<dbReference type="Proteomes" id="UP000566819">
    <property type="component" value="Unassembled WGS sequence"/>
</dbReference>
<dbReference type="AlphaFoldDB" id="A0A8H4W067"/>
<gene>
    <name evidence="2" type="ORF">G7Y89_g9352</name>
</gene>
<sequence length="125" mass="14333">MMAMLLQQAIGGLVIDHDIIRSSLLEDNDVSFDQVVKSAYRPQWALAEHVVKQGLNVTVDSTCNFLEVIDQGSKLAKRYDFAYCYIECKVKDINLLDERPRTRAPMKSQRTGVDRPPKLVHRRDK</sequence>
<dbReference type="InterPro" id="IPR027417">
    <property type="entry name" value="P-loop_NTPase"/>
</dbReference>
<proteinExistence type="predicted"/>
<evidence type="ECO:0000313" key="3">
    <source>
        <dbReference type="Proteomes" id="UP000566819"/>
    </source>
</evidence>
<feature type="region of interest" description="Disordered" evidence="1">
    <location>
        <begin position="99"/>
        <end position="125"/>
    </location>
</feature>
<protein>
    <submittedName>
        <fullName evidence="2">Uncharacterized protein</fullName>
    </submittedName>
</protein>
<dbReference type="EMBL" id="JAAMPI010000761">
    <property type="protein sequence ID" value="KAF4628797.1"/>
    <property type="molecule type" value="Genomic_DNA"/>
</dbReference>
<name>A0A8H4W067_9HELO</name>
<comment type="caution">
    <text evidence="2">The sequence shown here is derived from an EMBL/GenBank/DDBJ whole genome shotgun (WGS) entry which is preliminary data.</text>
</comment>
<dbReference type="OrthoDB" id="3231855at2759"/>
<accession>A0A8H4W067</accession>
<dbReference type="Gene3D" id="3.40.50.300">
    <property type="entry name" value="P-loop containing nucleotide triphosphate hydrolases"/>
    <property type="match status" value="1"/>
</dbReference>
<reference evidence="2 3" key="1">
    <citation type="submission" date="2020-03" db="EMBL/GenBank/DDBJ databases">
        <title>Draft Genome Sequence of Cudoniella acicularis.</title>
        <authorList>
            <person name="Buettner E."/>
            <person name="Kellner H."/>
        </authorList>
    </citation>
    <scope>NUCLEOTIDE SEQUENCE [LARGE SCALE GENOMIC DNA]</scope>
    <source>
        <strain evidence="2 3">DSM 108380</strain>
    </source>
</reference>